<comment type="caution">
    <text evidence="1">The sequence shown here is derived from an EMBL/GenBank/DDBJ whole genome shotgun (WGS) entry which is preliminary data.</text>
</comment>
<dbReference type="EMBL" id="JANAKD010002718">
    <property type="protein sequence ID" value="KAJ3473024.1"/>
    <property type="molecule type" value="Genomic_DNA"/>
</dbReference>
<organism evidence="1 2">
    <name type="scientific">Lecanicillium saksenae</name>
    <dbReference type="NCBI Taxonomy" id="468837"/>
    <lineage>
        <taxon>Eukaryota</taxon>
        <taxon>Fungi</taxon>
        <taxon>Dikarya</taxon>
        <taxon>Ascomycota</taxon>
        <taxon>Pezizomycotina</taxon>
        <taxon>Sordariomycetes</taxon>
        <taxon>Hypocreomycetidae</taxon>
        <taxon>Hypocreales</taxon>
        <taxon>Cordycipitaceae</taxon>
        <taxon>Lecanicillium</taxon>
    </lineage>
</organism>
<reference evidence="1" key="1">
    <citation type="submission" date="2022-07" db="EMBL/GenBank/DDBJ databases">
        <title>Genome Sequence of Lecanicillium saksenae.</title>
        <authorList>
            <person name="Buettner E."/>
        </authorList>
    </citation>
    <scope>NUCLEOTIDE SEQUENCE</scope>
    <source>
        <strain evidence="1">VT-O1</strain>
    </source>
</reference>
<dbReference type="Proteomes" id="UP001148737">
    <property type="component" value="Unassembled WGS sequence"/>
</dbReference>
<accession>A0ACC1QE92</accession>
<sequence>MVRKSLRQPAARLGRCLRATIPSQPLRATAHLPASSQPPPAQQRRWHSEFSSVNPNESSTSTPSPPTGGRRTARRGCCTS</sequence>
<gene>
    <name evidence="1" type="ORF">NLG97_g10564</name>
</gene>
<name>A0ACC1QE92_9HYPO</name>
<keyword evidence="2" id="KW-1185">Reference proteome</keyword>
<evidence type="ECO:0000313" key="1">
    <source>
        <dbReference type="EMBL" id="KAJ3473024.1"/>
    </source>
</evidence>
<evidence type="ECO:0000313" key="2">
    <source>
        <dbReference type="Proteomes" id="UP001148737"/>
    </source>
</evidence>
<protein>
    <submittedName>
        <fullName evidence="1">Uncharacterized protein</fullName>
    </submittedName>
</protein>
<proteinExistence type="predicted"/>